<sequence length="379" mass="42459">MTEDMNQVEVNNYSVGDKVSATVVKVEEKQVQVEIADSKKDGIIPISELSSLHVEKASDVVKEGDELKLLVTKEEDDLYVLSKRKADAETAWEDMQRRFEDGEIFEAEIREVVKGGLVVDLGIRGFIPASLVEDHFVEDFEDYKGRVIKLKIVELEQDKNRLILSHRAVLDIEKAENKQKVLEDIQAGDVLEGKVQRLTDFGAFVDIGGVDGLVHISQLSHEHVEKPSDVLAEGQEVKVKVLSIDRDSERISLSIKETLPGPWENIADRAPIGSELEGTVKRLVSYGAFVEVFPGVEGLVHISQISNRHIGTPHEVLEEGQNVKVKVLDANEEEHRLSLSMKPFEEHEPEESYDSYEMPEESSGFQIGDILGDQLKDLK</sequence>
<dbReference type="GO" id="GO:0003729">
    <property type="term" value="F:mRNA binding"/>
    <property type="evidence" value="ECO:0007669"/>
    <property type="project" value="UniProtKB-ARBA"/>
</dbReference>
<dbReference type="GO" id="GO:1990904">
    <property type="term" value="C:ribonucleoprotein complex"/>
    <property type="evidence" value="ECO:0007669"/>
    <property type="project" value="UniProtKB-KW"/>
</dbReference>
<dbReference type="PANTHER" id="PTHR10724:SF7">
    <property type="entry name" value="SMALL RIBOSOMAL SUBUNIT PROTEIN BS1C"/>
    <property type="match status" value="1"/>
</dbReference>
<dbReference type="InterPro" id="IPR035104">
    <property type="entry name" value="Ribosomal_protein_S1-like"/>
</dbReference>
<dbReference type="OrthoDB" id="9804077at2"/>
<dbReference type="EMBL" id="MRWQ01000001">
    <property type="protein sequence ID" value="OKL38002.1"/>
    <property type="molecule type" value="Genomic_DNA"/>
</dbReference>
<dbReference type="GO" id="GO:0005737">
    <property type="term" value="C:cytoplasm"/>
    <property type="evidence" value="ECO:0007669"/>
    <property type="project" value="UniProtKB-ARBA"/>
</dbReference>
<dbReference type="PANTHER" id="PTHR10724">
    <property type="entry name" value="30S RIBOSOMAL PROTEIN S1"/>
    <property type="match status" value="1"/>
</dbReference>
<keyword evidence="3" id="KW-0694">RNA-binding</keyword>
<dbReference type="GO" id="GO:0003735">
    <property type="term" value="F:structural constituent of ribosome"/>
    <property type="evidence" value="ECO:0007669"/>
    <property type="project" value="TreeGrafter"/>
</dbReference>
<dbReference type="RefSeq" id="WP_073710013.1">
    <property type="nucleotide sequence ID" value="NZ_MRWQ01000001.1"/>
</dbReference>
<accession>A0A1Q5P7D2</accession>
<evidence type="ECO:0000256" key="3">
    <source>
        <dbReference type="ARBA" id="ARBA00022884"/>
    </source>
</evidence>
<feature type="domain" description="S1 motif" evidence="7">
    <location>
        <begin position="16"/>
        <end position="84"/>
    </location>
</feature>
<dbReference type="CDD" id="cd05687">
    <property type="entry name" value="S1_RPS1_repeat_ec1_hs1"/>
    <property type="match status" value="1"/>
</dbReference>
<dbReference type="Proteomes" id="UP000186524">
    <property type="component" value="Unassembled WGS sequence"/>
</dbReference>
<dbReference type="Pfam" id="PF00575">
    <property type="entry name" value="S1"/>
    <property type="match status" value="4"/>
</dbReference>
<dbReference type="PRINTS" id="PR00681">
    <property type="entry name" value="RIBOSOMALS1"/>
</dbReference>
<feature type="domain" description="S1 motif" evidence="7">
    <location>
        <begin position="102"/>
        <end position="167"/>
    </location>
</feature>
<dbReference type="AlphaFoldDB" id="A0A1Q5P7D2"/>
<organism evidence="8 9">
    <name type="scientific">Domibacillus mangrovi</name>
    <dbReference type="NCBI Taxonomy" id="1714354"/>
    <lineage>
        <taxon>Bacteria</taxon>
        <taxon>Bacillati</taxon>
        <taxon>Bacillota</taxon>
        <taxon>Bacilli</taxon>
        <taxon>Bacillales</taxon>
        <taxon>Bacillaceae</taxon>
        <taxon>Domibacillus</taxon>
    </lineage>
</organism>
<keyword evidence="9" id="KW-1185">Reference proteome</keyword>
<dbReference type="GO" id="GO:0005840">
    <property type="term" value="C:ribosome"/>
    <property type="evidence" value="ECO:0007669"/>
    <property type="project" value="UniProtKB-KW"/>
</dbReference>
<gene>
    <name evidence="8" type="ORF">BLL40_00825</name>
</gene>
<dbReference type="STRING" id="1714354.BLL40_00825"/>
<comment type="caution">
    <text evidence="8">The sequence shown here is derived from an EMBL/GenBank/DDBJ whole genome shotgun (WGS) entry which is preliminary data.</text>
</comment>
<dbReference type="NCBIfam" id="NF005208">
    <property type="entry name" value="PRK06676.1"/>
    <property type="match status" value="1"/>
</dbReference>
<evidence type="ECO:0000256" key="6">
    <source>
        <dbReference type="SAM" id="MobiDB-lite"/>
    </source>
</evidence>
<keyword evidence="4 8" id="KW-0689">Ribosomal protein</keyword>
<dbReference type="InterPro" id="IPR012340">
    <property type="entry name" value="NA-bd_OB-fold"/>
</dbReference>
<protein>
    <submittedName>
        <fullName evidence="8">30S ribosomal protein S1</fullName>
    </submittedName>
</protein>
<dbReference type="GO" id="GO:0006412">
    <property type="term" value="P:translation"/>
    <property type="evidence" value="ECO:0007669"/>
    <property type="project" value="TreeGrafter"/>
</dbReference>
<dbReference type="FunFam" id="2.40.50.140:FF:000114">
    <property type="entry name" value="30S ribosomal protein S1"/>
    <property type="match status" value="1"/>
</dbReference>
<dbReference type="Gene3D" id="2.40.50.140">
    <property type="entry name" value="Nucleic acid-binding proteins"/>
    <property type="match status" value="4"/>
</dbReference>
<evidence type="ECO:0000256" key="1">
    <source>
        <dbReference type="ARBA" id="ARBA00006767"/>
    </source>
</evidence>
<feature type="region of interest" description="Disordered" evidence="6">
    <location>
        <begin position="342"/>
        <end position="364"/>
    </location>
</feature>
<evidence type="ECO:0000313" key="8">
    <source>
        <dbReference type="EMBL" id="OKL38002.1"/>
    </source>
</evidence>
<evidence type="ECO:0000256" key="5">
    <source>
        <dbReference type="ARBA" id="ARBA00023274"/>
    </source>
</evidence>
<dbReference type="InterPro" id="IPR003029">
    <property type="entry name" value="S1_domain"/>
</dbReference>
<dbReference type="FunFam" id="2.40.50.140:FF:000051">
    <property type="entry name" value="RNA-binding transcriptional accessory protein"/>
    <property type="match status" value="1"/>
</dbReference>
<proteinExistence type="inferred from homology"/>
<keyword evidence="5" id="KW-0687">Ribonucleoprotein</keyword>
<evidence type="ECO:0000256" key="2">
    <source>
        <dbReference type="ARBA" id="ARBA00022737"/>
    </source>
</evidence>
<name>A0A1Q5P7D2_9BACI</name>
<dbReference type="SUPFAM" id="SSF50249">
    <property type="entry name" value="Nucleic acid-binding proteins"/>
    <property type="match status" value="4"/>
</dbReference>
<feature type="domain" description="S1 motif" evidence="7">
    <location>
        <begin position="188"/>
        <end position="256"/>
    </location>
</feature>
<dbReference type="CDD" id="cd04465">
    <property type="entry name" value="S1_RPS1_repeat_ec2_hs2"/>
    <property type="match status" value="1"/>
</dbReference>
<evidence type="ECO:0000259" key="7">
    <source>
        <dbReference type="PROSITE" id="PS50126"/>
    </source>
</evidence>
<reference evidence="8 9" key="1">
    <citation type="submission" date="2016-12" db="EMBL/GenBank/DDBJ databases">
        <title>Domibacillus sp. SAOS 44 whole genome sequencing.</title>
        <authorList>
            <person name="Verma A."/>
            <person name="Krishnamurthi S."/>
        </authorList>
    </citation>
    <scope>NUCLEOTIDE SEQUENCE [LARGE SCALE GENOMIC DNA]</scope>
    <source>
        <strain evidence="8 9">SAOS 44</strain>
    </source>
</reference>
<dbReference type="InterPro" id="IPR050437">
    <property type="entry name" value="Ribos_protein_bS1-like"/>
</dbReference>
<comment type="similarity">
    <text evidence="1">Belongs to the bacterial ribosomal protein bS1 family.</text>
</comment>
<dbReference type="CDD" id="cd05688">
    <property type="entry name" value="S1_RPS1_repeat_ec3"/>
    <property type="match status" value="1"/>
</dbReference>
<evidence type="ECO:0000313" key="9">
    <source>
        <dbReference type="Proteomes" id="UP000186524"/>
    </source>
</evidence>
<feature type="domain" description="S1 motif" evidence="7">
    <location>
        <begin position="273"/>
        <end position="342"/>
    </location>
</feature>
<dbReference type="PROSITE" id="PS50126">
    <property type="entry name" value="S1"/>
    <property type="match status" value="4"/>
</dbReference>
<keyword evidence="2" id="KW-0677">Repeat</keyword>
<dbReference type="SMART" id="SM00316">
    <property type="entry name" value="S1"/>
    <property type="match status" value="4"/>
</dbReference>
<feature type="compositionally biased region" description="Acidic residues" evidence="6">
    <location>
        <begin position="347"/>
        <end position="360"/>
    </location>
</feature>
<evidence type="ECO:0000256" key="4">
    <source>
        <dbReference type="ARBA" id="ARBA00022980"/>
    </source>
</evidence>